<dbReference type="EMBL" id="VSSQ01017265">
    <property type="protein sequence ID" value="MPM59382.1"/>
    <property type="molecule type" value="Genomic_DNA"/>
</dbReference>
<name>A0A645B1Q8_9ZZZZ</name>
<accession>A0A645B1Q8</accession>
<evidence type="ECO:0000313" key="2">
    <source>
        <dbReference type="EMBL" id="MPM59382.1"/>
    </source>
</evidence>
<feature type="domain" description="DUF4367" evidence="1">
    <location>
        <begin position="110"/>
        <end position="193"/>
    </location>
</feature>
<dbReference type="InterPro" id="IPR025377">
    <property type="entry name" value="DUF4367"/>
</dbReference>
<protein>
    <recommendedName>
        <fullName evidence="1">DUF4367 domain-containing protein</fullName>
    </recommendedName>
</protein>
<proteinExistence type="predicted"/>
<dbReference type="AlphaFoldDB" id="A0A645B1Q8"/>
<dbReference type="Pfam" id="PF14285">
    <property type="entry name" value="DUF4367"/>
    <property type="match status" value="1"/>
</dbReference>
<reference evidence="2" key="1">
    <citation type="submission" date="2019-08" db="EMBL/GenBank/DDBJ databases">
        <authorList>
            <person name="Kucharzyk K."/>
            <person name="Murdoch R.W."/>
            <person name="Higgins S."/>
            <person name="Loffler F."/>
        </authorList>
    </citation>
    <scope>NUCLEOTIDE SEQUENCE</scope>
</reference>
<evidence type="ECO:0000259" key="1">
    <source>
        <dbReference type="Pfam" id="PF14285"/>
    </source>
</evidence>
<gene>
    <name evidence="2" type="ORF">SDC9_106224</name>
</gene>
<organism evidence="2">
    <name type="scientific">bioreactor metagenome</name>
    <dbReference type="NCBI Taxonomy" id="1076179"/>
    <lineage>
        <taxon>unclassified sequences</taxon>
        <taxon>metagenomes</taxon>
        <taxon>ecological metagenomes</taxon>
    </lineage>
</organism>
<comment type="caution">
    <text evidence="2">The sequence shown here is derived from an EMBL/GenBank/DDBJ whole genome shotgun (WGS) entry which is preliminary data.</text>
</comment>
<sequence>MATAAAVLVVLTAALSVEGVRTQLYNYFISHHQEYTELRVAACDEAAAGKSLSTGDYHYVPSYVPDGYVLQETQDEGNYFYVLQYVDQEAYNAYQKQLDALVEQWGSEEDIPEDKQIRYTGPQIMYVEMRSVEGTTQFDTENAVYKELTINGSPAYMSIKNGQVLLLWDNGDRSFQLFGPISEEDAVSMANSLAVQNAPQ</sequence>